<dbReference type="PANTHER" id="PTHR44688">
    <property type="entry name" value="DNA-BINDING TRANSCRIPTIONAL ACTIVATOR DEVR_DOSR"/>
    <property type="match status" value="1"/>
</dbReference>
<dbReference type="RefSeq" id="WP_092940439.1">
    <property type="nucleotide sequence ID" value="NZ_FONX01000012.1"/>
</dbReference>
<keyword evidence="3" id="KW-0804">Transcription</keyword>
<evidence type="ECO:0000313" key="5">
    <source>
        <dbReference type="EMBL" id="SFF08839.1"/>
    </source>
</evidence>
<gene>
    <name evidence="5" type="ORF">SAMN04489711_11224</name>
</gene>
<evidence type="ECO:0000259" key="4">
    <source>
        <dbReference type="PROSITE" id="PS50043"/>
    </source>
</evidence>
<protein>
    <submittedName>
        <fullName evidence="5">Regulatory protein, luxR family</fullName>
    </submittedName>
</protein>
<dbReference type="PROSITE" id="PS50043">
    <property type="entry name" value="HTH_LUXR_2"/>
    <property type="match status" value="1"/>
</dbReference>
<sequence length="339" mass="37680">MANLSGFEDFSDLLLHVYRLSHEQPLQAFQDEALDALRRVLPFDSSMWGSATPGAEGAGIQIHTLHLHRQPPDMLADYEEVKHLDSAAASLEGLVRATRAFDRDVEFAAPQQKAIRAHGQRFDMRHFFISSEMNPASGLVQWVTLYRAHEAAHCTETERSLLAAVAPHLQQAMGYNRVRHFDRVMPMPEAGQQPPAAGRAQAVADLRGMVYHATPLFGELAAREWPGARASSMARLPEPLMQALRAGHLRHAGRTLVVRCHAEHGLLFLKARPRCAVDGLSPREHQVAWLLARGLTHKEVARQLGRSPATVRNQIKSIYARLEISSVAQLVALLHEAMD</sequence>
<dbReference type="SMART" id="SM00421">
    <property type="entry name" value="HTH_LUXR"/>
    <property type="match status" value="1"/>
</dbReference>
<keyword evidence="2" id="KW-0238">DNA-binding</keyword>
<evidence type="ECO:0000256" key="3">
    <source>
        <dbReference type="ARBA" id="ARBA00023163"/>
    </source>
</evidence>
<evidence type="ECO:0000256" key="1">
    <source>
        <dbReference type="ARBA" id="ARBA00023015"/>
    </source>
</evidence>
<dbReference type="InterPro" id="IPR000792">
    <property type="entry name" value="Tscrpt_reg_LuxR_C"/>
</dbReference>
<dbReference type="OrthoDB" id="8768171at2"/>
<dbReference type="InterPro" id="IPR016032">
    <property type="entry name" value="Sig_transdc_resp-reg_C-effctor"/>
</dbReference>
<keyword evidence="1" id="KW-0805">Transcription regulation</keyword>
<name>A0A1I2FVK3_9BURK</name>
<feature type="domain" description="HTH luxR-type" evidence="4">
    <location>
        <begin position="273"/>
        <end position="338"/>
    </location>
</feature>
<reference evidence="6" key="1">
    <citation type="submission" date="2016-10" db="EMBL/GenBank/DDBJ databases">
        <authorList>
            <person name="Varghese N."/>
            <person name="Submissions S."/>
        </authorList>
    </citation>
    <scope>NUCLEOTIDE SEQUENCE [LARGE SCALE GENOMIC DNA]</scope>
    <source>
        <strain evidence="6">DSM 27981</strain>
    </source>
</reference>
<evidence type="ECO:0000313" key="6">
    <source>
        <dbReference type="Proteomes" id="UP000199119"/>
    </source>
</evidence>
<dbReference type="Gene3D" id="1.10.10.10">
    <property type="entry name" value="Winged helix-like DNA-binding domain superfamily/Winged helix DNA-binding domain"/>
    <property type="match status" value="1"/>
</dbReference>
<proteinExistence type="predicted"/>
<dbReference type="CDD" id="cd06170">
    <property type="entry name" value="LuxR_C_like"/>
    <property type="match status" value="1"/>
</dbReference>
<dbReference type="Pfam" id="PF00196">
    <property type="entry name" value="GerE"/>
    <property type="match status" value="1"/>
</dbReference>
<dbReference type="STRING" id="1177982.SAMN04489711_11224"/>
<dbReference type="PANTHER" id="PTHR44688:SF16">
    <property type="entry name" value="DNA-BINDING TRANSCRIPTIONAL ACTIVATOR DEVR_DOSR"/>
    <property type="match status" value="1"/>
</dbReference>
<organism evidence="5 6">
    <name type="scientific">Paracidovorax wautersii</name>
    <dbReference type="NCBI Taxonomy" id="1177982"/>
    <lineage>
        <taxon>Bacteria</taxon>
        <taxon>Pseudomonadati</taxon>
        <taxon>Pseudomonadota</taxon>
        <taxon>Betaproteobacteria</taxon>
        <taxon>Burkholderiales</taxon>
        <taxon>Comamonadaceae</taxon>
        <taxon>Paracidovorax</taxon>
    </lineage>
</organism>
<dbReference type="Proteomes" id="UP000199119">
    <property type="component" value="Unassembled WGS sequence"/>
</dbReference>
<evidence type="ECO:0000256" key="2">
    <source>
        <dbReference type="ARBA" id="ARBA00023125"/>
    </source>
</evidence>
<dbReference type="EMBL" id="FONX01000012">
    <property type="protein sequence ID" value="SFF08839.1"/>
    <property type="molecule type" value="Genomic_DNA"/>
</dbReference>
<dbReference type="SUPFAM" id="SSF46894">
    <property type="entry name" value="C-terminal effector domain of the bipartite response regulators"/>
    <property type="match status" value="1"/>
</dbReference>
<dbReference type="AlphaFoldDB" id="A0A1I2FVK3"/>
<keyword evidence="6" id="KW-1185">Reference proteome</keyword>
<dbReference type="InterPro" id="IPR036388">
    <property type="entry name" value="WH-like_DNA-bd_sf"/>
</dbReference>
<accession>A0A1I2FVK3</accession>
<dbReference type="PRINTS" id="PR00038">
    <property type="entry name" value="HTHLUXR"/>
</dbReference>
<dbReference type="GO" id="GO:0006355">
    <property type="term" value="P:regulation of DNA-templated transcription"/>
    <property type="evidence" value="ECO:0007669"/>
    <property type="project" value="InterPro"/>
</dbReference>
<dbReference type="GO" id="GO:0003677">
    <property type="term" value="F:DNA binding"/>
    <property type="evidence" value="ECO:0007669"/>
    <property type="project" value="UniProtKB-KW"/>
</dbReference>